<dbReference type="eggNOG" id="COG2931">
    <property type="taxonomic scope" value="Bacteria"/>
</dbReference>
<dbReference type="InterPro" id="IPR011049">
    <property type="entry name" value="Serralysin-like_metalloprot_C"/>
</dbReference>
<dbReference type="PROSITE" id="PS00330">
    <property type="entry name" value="HEMOLYSIN_CALCIUM"/>
    <property type="match status" value="1"/>
</dbReference>
<dbReference type="PANTHER" id="PTHR38340:SF1">
    <property type="entry name" value="S-LAYER PROTEIN"/>
    <property type="match status" value="1"/>
</dbReference>
<dbReference type="InterPro" id="IPR036700">
    <property type="entry name" value="BOBF_sf"/>
</dbReference>
<organism evidence="4 5">
    <name type="scientific">Oscillatoria acuminata PCC 6304</name>
    <dbReference type="NCBI Taxonomy" id="56110"/>
    <lineage>
        <taxon>Bacteria</taxon>
        <taxon>Bacillati</taxon>
        <taxon>Cyanobacteriota</taxon>
        <taxon>Cyanophyceae</taxon>
        <taxon>Oscillatoriophycideae</taxon>
        <taxon>Oscillatoriales</taxon>
        <taxon>Oscillatoriaceae</taxon>
        <taxon>Oscillatoria</taxon>
    </lineage>
</organism>
<reference evidence="4 5" key="1">
    <citation type="submission" date="2012-06" db="EMBL/GenBank/DDBJ databases">
        <title>Finished chromosome of genome of Oscillatoria acuminata PCC 6304.</title>
        <authorList>
            <consortium name="US DOE Joint Genome Institute"/>
            <person name="Gugger M."/>
            <person name="Coursin T."/>
            <person name="Rippka R."/>
            <person name="Tandeau De Marsac N."/>
            <person name="Huntemann M."/>
            <person name="Wei C.-L."/>
            <person name="Han J."/>
            <person name="Detter J.C."/>
            <person name="Han C."/>
            <person name="Tapia R."/>
            <person name="Davenport K."/>
            <person name="Daligault H."/>
            <person name="Erkkila T."/>
            <person name="Gu W."/>
            <person name="Munk A.C.C."/>
            <person name="Teshima H."/>
            <person name="Xu Y."/>
            <person name="Chain P."/>
            <person name="Chen A."/>
            <person name="Krypides N."/>
            <person name="Mavromatis K."/>
            <person name="Markowitz V."/>
            <person name="Szeto E."/>
            <person name="Ivanova N."/>
            <person name="Mikhailova N."/>
            <person name="Ovchinnikova G."/>
            <person name="Pagani I."/>
            <person name="Pati A."/>
            <person name="Goodwin L."/>
            <person name="Peters L."/>
            <person name="Pitluck S."/>
            <person name="Woyke T."/>
            <person name="Kerfeld C."/>
        </authorList>
    </citation>
    <scope>NUCLEOTIDE SEQUENCE [LARGE SCALE GENOMIC DNA]</scope>
    <source>
        <strain evidence="4 5">PCC 6304</strain>
    </source>
</reference>
<dbReference type="PRINTS" id="PR00313">
    <property type="entry name" value="CABNDNGRPT"/>
</dbReference>
<dbReference type="Gene3D" id="2.150.10.10">
    <property type="entry name" value="Serralysin-like metalloprotease, C-terminal"/>
    <property type="match status" value="2"/>
</dbReference>
<evidence type="ECO:0000256" key="2">
    <source>
        <dbReference type="ARBA" id="ARBA00022525"/>
    </source>
</evidence>
<dbReference type="SUPFAM" id="SSF51120">
    <property type="entry name" value="beta-Roll"/>
    <property type="match status" value="2"/>
</dbReference>
<accession>K9TEB1</accession>
<sequence>MVVNIGQLPVQPDVMVTIAGTVVAVREDEFLLQDSTGQIWVEPANGARVNVNIGDQLTIVGDRDDVEDFDAISITRTNSPEPIQIFALPGVTPPVPEPTPPVVSTPLNTSPVQNIGQLPVQPDVMVTVAGTVVAVREDEFLLQDSTGQIWVEPQAGSWNGFNLNIGDRVTVLGDRDDVEDFDAISVIRSNSPVVIPLNWQNPGGQNPLQGTPMDDVIAGNPIIPNSINGQSGNDTLFGGEGDDILSGNAGQDMLLGLSGNDIIFGGKGDDTLWGNQGQDMLLGNLGNDLLFGGKDSDFLDGGEGNDTLSGDLGQDFLTGGPGNDVFVLSSETAATDLATADRVLDFEIGFDRIQLNPGLTFADLSLEAIDLGTAIRVPQFNQVLGIIDNVTPSMLSANDFLV</sequence>
<protein>
    <submittedName>
        <fullName evidence="4">Putative calcium-binding protein</fullName>
    </submittedName>
</protein>
<dbReference type="AlphaFoldDB" id="K9TEB1"/>
<dbReference type="InParanoid" id="K9TEB1"/>
<dbReference type="GO" id="GO:0005509">
    <property type="term" value="F:calcium ion binding"/>
    <property type="evidence" value="ECO:0007669"/>
    <property type="project" value="InterPro"/>
</dbReference>
<dbReference type="InterPro" id="IPR050557">
    <property type="entry name" value="RTX_toxin/Mannuronan_C5-epim"/>
</dbReference>
<comment type="subcellular location">
    <subcellularLocation>
        <location evidence="1">Secreted</location>
    </subcellularLocation>
</comment>
<dbReference type="InterPro" id="IPR018511">
    <property type="entry name" value="Hemolysin-typ_Ca-bd_CS"/>
</dbReference>
<dbReference type="InterPro" id="IPR001343">
    <property type="entry name" value="Hemolysn_Ca-bd"/>
</dbReference>
<keyword evidence="5" id="KW-1185">Reference proteome</keyword>
<gene>
    <name evidence="4" type="ORF">Oscil6304_1507</name>
</gene>
<dbReference type="Pfam" id="PF00353">
    <property type="entry name" value="HemolysinCabind"/>
    <property type="match status" value="3"/>
</dbReference>
<dbReference type="Gene3D" id="2.40.50.200">
    <property type="entry name" value="Bacterial OB-fold"/>
    <property type="match status" value="1"/>
</dbReference>
<dbReference type="PANTHER" id="PTHR38340">
    <property type="entry name" value="S-LAYER PROTEIN"/>
    <property type="match status" value="1"/>
</dbReference>
<dbReference type="Proteomes" id="UP000010367">
    <property type="component" value="Chromosome"/>
</dbReference>
<evidence type="ECO:0000313" key="5">
    <source>
        <dbReference type="Proteomes" id="UP000010367"/>
    </source>
</evidence>
<dbReference type="SUPFAM" id="SSF101756">
    <property type="entry name" value="Hypothetical protein YgiW"/>
    <property type="match status" value="2"/>
</dbReference>
<dbReference type="STRING" id="56110.Oscil6304_1507"/>
<evidence type="ECO:0000256" key="3">
    <source>
        <dbReference type="ARBA" id="ARBA00022729"/>
    </source>
</evidence>
<evidence type="ECO:0000256" key="1">
    <source>
        <dbReference type="ARBA" id="ARBA00004613"/>
    </source>
</evidence>
<keyword evidence="3" id="KW-0732">Signal</keyword>
<name>K9TEB1_9CYAN</name>
<dbReference type="Pfam" id="PF04076">
    <property type="entry name" value="BOF"/>
    <property type="match status" value="1"/>
</dbReference>
<dbReference type="EMBL" id="CP003607">
    <property type="protein sequence ID" value="AFY81212.1"/>
    <property type="molecule type" value="Genomic_DNA"/>
</dbReference>
<dbReference type="GO" id="GO:0005576">
    <property type="term" value="C:extracellular region"/>
    <property type="evidence" value="ECO:0007669"/>
    <property type="project" value="UniProtKB-SubCell"/>
</dbReference>
<proteinExistence type="predicted"/>
<dbReference type="HOGENOM" id="CLU_684827_0_0_3"/>
<keyword evidence="2" id="KW-0964">Secreted</keyword>
<dbReference type="OrthoDB" id="9770043at2"/>
<dbReference type="RefSeq" id="WP_015147859.1">
    <property type="nucleotide sequence ID" value="NC_019693.1"/>
</dbReference>
<evidence type="ECO:0000313" key="4">
    <source>
        <dbReference type="EMBL" id="AFY81212.1"/>
    </source>
</evidence>
<dbReference type="InterPro" id="IPR005220">
    <property type="entry name" value="CarO-like"/>
</dbReference>
<dbReference type="KEGG" id="oac:Oscil6304_1507"/>